<protein>
    <submittedName>
        <fullName evidence="2">Uncharacterized protein</fullName>
    </submittedName>
</protein>
<feature type="region of interest" description="Disordered" evidence="1">
    <location>
        <begin position="1"/>
        <end position="30"/>
    </location>
</feature>
<dbReference type="Proteomes" id="UP000184501">
    <property type="component" value="Unassembled WGS sequence"/>
</dbReference>
<organism evidence="2 3">
    <name type="scientific">Streptoalloteichus hindustanus</name>
    <dbReference type="NCBI Taxonomy" id="2017"/>
    <lineage>
        <taxon>Bacteria</taxon>
        <taxon>Bacillati</taxon>
        <taxon>Actinomycetota</taxon>
        <taxon>Actinomycetes</taxon>
        <taxon>Pseudonocardiales</taxon>
        <taxon>Pseudonocardiaceae</taxon>
        <taxon>Streptoalloteichus</taxon>
    </lineage>
</organism>
<evidence type="ECO:0000313" key="3">
    <source>
        <dbReference type="Proteomes" id="UP000184501"/>
    </source>
</evidence>
<dbReference type="RefSeq" id="WP_159447671.1">
    <property type="nucleotide sequence ID" value="NZ_FQVN01000001.1"/>
</dbReference>
<dbReference type="AlphaFoldDB" id="A0A1M4TT88"/>
<accession>A0A1M4TT88</accession>
<sequence length="50" mass="5749">MDRETCLPVRGERQQGGGWERPSDLEWLKPTPDNLEKLVAPVPEGFTEQR</sequence>
<feature type="compositionally biased region" description="Basic and acidic residues" evidence="1">
    <location>
        <begin position="1"/>
        <end position="13"/>
    </location>
</feature>
<gene>
    <name evidence="2" type="ORF">SAMN05444320_101191</name>
</gene>
<name>A0A1M4TT88_STRHI</name>
<reference evidence="2 3" key="1">
    <citation type="submission" date="2016-11" db="EMBL/GenBank/DDBJ databases">
        <authorList>
            <person name="Jaros S."/>
            <person name="Januszkiewicz K."/>
            <person name="Wedrychowicz H."/>
        </authorList>
    </citation>
    <scope>NUCLEOTIDE SEQUENCE [LARGE SCALE GENOMIC DNA]</scope>
    <source>
        <strain evidence="2 3">DSM 44523</strain>
    </source>
</reference>
<keyword evidence="3" id="KW-1185">Reference proteome</keyword>
<proteinExistence type="predicted"/>
<dbReference type="EMBL" id="FQVN01000001">
    <property type="protein sequence ID" value="SHE47719.1"/>
    <property type="molecule type" value="Genomic_DNA"/>
</dbReference>
<evidence type="ECO:0000256" key="1">
    <source>
        <dbReference type="SAM" id="MobiDB-lite"/>
    </source>
</evidence>
<evidence type="ECO:0000313" key="2">
    <source>
        <dbReference type="EMBL" id="SHE47719.1"/>
    </source>
</evidence>